<evidence type="ECO:0000313" key="7">
    <source>
        <dbReference type="Proteomes" id="UP000199518"/>
    </source>
</evidence>
<dbReference type="GO" id="GO:0042732">
    <property type="term" value="P:D-xylose metabolic process"/>
    <property type="evidence" value="ECO:0007669"/>
    <property type="project" value="InterPro"/>
</dbReference>
<comment type="cofactor">
    <cofactor evidence="1">
        <name>NAD(+)</name>
        <dbReference type="ChEBI" id="CHEBI:57540"/>
    </cofactor>
</comment>
<evidence type="ECO:0000256" key="4">
    <source>
        <dbReference type="ARBA" id="ARBA00023239"/>
    </source>
</evidence>
<organism evidence="6 7">
    <name type="scientific">Planctomicrobium piriforme</name>
    <dbReference type="NCBI Taxonomy" id="1576369"/>
    <lineage>
        <taxon>Bacteria</taxon>
        <taxon>Pseudomonadati</taxon>
        <taxon>Planctomycetota</taxon>
        <taxon>Planctomycetia</taxon>
        <taxon>Planctomycetales</taxon>
        <taxon>Planctomycetaceae</taxon>
        <taxon>Planctomicrobium</taxon>
    </lineage>
</organism>
<evidence type="ECO:0000313" key="6">
    <source>
        <dbReference type="EMBL" id="SFH71495.1"/>
    </source>
</evidence>
<evidence type="ECO:0000259" key="5">
    <source>
        <dbReference type="Pfam" id="PF01370"/>
    </source>
</evidence>
<gene>
    <name evidence="6" type="ORF">SAMN05421753_102193</name>
</gene>
<dbReference type="SUPFAM" id="SSF51735">
    <property type="entry name" value="NAD(P)-binding Rossmann-fold domains"/>
    <property type="match status" value="1"/>
</dbReference>
<dbReference type="Proteomes" id="UP000199518">
    <property type="component" value="Unassembled WGS sequence"/>
</dbReference>
<dbReference type="RefSeq" id="WP_092047885.1">
    <property type="nucleotide sequence ID" value="NZ_FOQD01000002.1"/>
</dbReference>
<keyword evidence="3" id="KW-0520">NAD</keyword>
<keyword evidence="4" id="KW-0456">Lyase</keyword>
<keyword evidence="2" id="KW-0210">Decarboxylase</keyword>
<dbReference type="InterPro" id="IPR044516">
    <property type="entry name" value="UXS-like"/>
</dbReference>
<dbReference type="GO" id="GO:0070403">
    <property type="term" value="F:NAD+ binding"/>
    <property type="evidence" value="ECO:0007669"/>
    <property type="project" value="InterPro"/>
</dbReference>
<dbReference type="GO" id="GO:0033320">
    <property type="term" value="P:UDP-D-xylose biosynthetic process"/>
    <property type="evidence" value="ECO:0007669"/>
    <property type="project" value="UniProtKB-UniPathway"/>
</dbReference>
<dbReference type="Pfam" id="PF01370">
    <property type="entry name" value="Epimerase"/>
    <property type="match status" value="1"/>
</dbReference>
<dbReference type="EMBL" id="FOQD01000002">
    <property type="protein sequence ID" value="SFH71495.1"/>
    <property type="molecule type" value="Genomic_DNA"/>
</dbReference>
<keyword evidence="7" id="KW-1185">Reference proteome</keyword>
<dbReference type="PANTHER" id="PTHR43078">
    <property type="entry name" value="UDP-GLUCURONIC ACID DECARBOXYLASE-RELATED"/>
    <property type="match status" value="1"/>
</dbReference>
<dbReference type="GO" id="GO:0005737">
    <property type="term" value="C:cytoplasm"/>
    <property type="evidence" value="ECO:0007669"/>
    <property type="project" value="TreeGrafter"/>
</dbReference>
<dbReference type="UniPathway" id="UPA00796">
    <property type="reaction ID" value="UER00771"/>
</dbReference>
<reference evidence="7" key="1">
    <citation type="submission" date="2016-10" db="EMBL/GenBank/DDBJ databases">
        <authorList>
            <person name="Varghese N."/>
            <person name="Submissions S."/>
        </authorList>
    </citation>
    <scope>NUCLEOTIDE SEQUENCE [LARGE SCALE GENOMIC DNA]</scope>
    <source>
        <strain evidence="7">DSM 26348</strain>
    </source>
</reference>
<feature type="domain" description="NAD-dependent epimerase/dehydratase" evidence="5">
    <location>
        <begin position="5"/>
        <end position="245"/>
    </location>
</feature>
<dbReference type="STRING" id="1576369.SAMN05421753_102193"/>
<dbReference type="Gene3D" id="3.40.50.720">
    <property type="entry name" value="NAD(P)-binding Rossmann-like Domain"/>
    <property type="match status" value="1"/>
</dbReference>
<evidence type="ECO:0000256" key="3">
    <source>
        <dbReference type="ARBA" id="ARBA00023027"/>
    </source>
</evidence>
<name>A0A1I3CAB9_9PLAN</name>
<dbReference type="PANTHER" id="PTHR43078:SF6">
    <property type="entry name" value="UDP-GLUCURONIC ACID DECARBOXYLASE 1"/>
    <property type="match status" value="1"/>
</dbReference>
<dbReference type="InterPro" id="IPR036291">
    <property type="entry name" value="NAD(P)-bd_dom_sf"/>
</dbReference>
<dbReference type="InterPro" id="IPR001509">
    <property type="entry name" value="Epimerase_deHydtase"/>
</dbReference>
<evidence type="ECO:0000256" key="1">
    <source>
        <dbReference type="ARBA" id="ARBA00001911"/>
    </source>
</evidence>
<protein>
    <submittedName>
        <fullName evidence="6">UDP-glucose 4-epimerase</fullName>
    </submittedName>
</protein>
<sequence length="327" mass="36238">MSLCLVTGGAGFIGSHLTEQLLKRGHHVRVVDDFSTGRADNLAQVKDHPHLSLLQGSITDQLLLMEAVRGVDVIYHLAAAVGVKLVAEDPVRTIETNIYPTEMLLRLAVQSDCRFFLASTSEVYGKNPKGRWTEEDDLHFGPTSRPRWAYGCSKAIDEFLSLAYHGKYKLPVTIGRFFNVVGPRQVGNYGMVIPRFVDQALAGGPVVVYDDGQQVRCFAHVDEVVECVIELTESDAAVGKIFNIGSDQDVSVEMLAREIISRIDPTIPIQYLGYQAAYGLDFEDVRRRVPDVSRLEQTLGRKPSRPLGKILDDIIAWKRAARSAEDA</sequence>
<accession>A0A1I3CAB9</accession>
<proteinExistence type="predicted"/>
<evidence type="ECO:0000256" key="2">
    <source>
        <dbReference type="ARBA" id="ARBA00022793"/>
    </source>
</evidence>
<dbReference type="OrthoDB" id="258549at2"/>
<dbReference type="AlphaFoldDB" id="A0A1I3CAB9"/>
<dbReference type="GO" id="GO:0048040">
    <property type="term" value="F:UDP-glucuronate decarboxylase activity"/>
    <property type="evidence" value="ECO:0007669"/>
    <property type="project" value="UniProtKB-EC"/>
</dbReference>